<keyword evidence="3" id="KW-1185">Reference proteome</keyword>
<reference evidence="3" key="1">
    <citation type="submission" date="2015-06" db="EMBL/GenBank/DDBJ databases">
        <title>Expansion of signal transduction pathways in fungi by whole-genome duplication.</title>
        <authorList>
            <consortium name="DOE Joint Genome Institute"/>
            <person name="Corrochano L.M."/>
            <person name="Kuo A."/>
            <person name="Marcet-Houben M."/>
            <person name="Polaino S."/>
            <person name="Salamov A."/>
            <person name="Villalobos J.M."/>
            <person name="Alvarez M.I."/>
            <person name="Avalos J."/>
            <person name="Benito E.P."/>
            <person name="Benoit I."/>
            <person name="Burger G."/>
            <person name="Camino L.P."/>
            <person name="Canovas D."/>
            <person name="Cerda-Olmedo E."/>
            <person name="Cheng J.-F."/>
            <person name="Dominguez A."/>
            <person name="Elias M."/>
            <person name="Eslava A.P."/>
            <person name="Glaser F."/>
            <person name="Grimwood J."/>
            <person name="Gutierrez G."/>
            <person name="Heitman J."/>
            <person name="Henrissat B."/>
            <person name="Iturriaga E.A."/>
            <person name="Lang B.F."/>
            <person name="Lavin J.L."/>
            <person name="Lee S."/>
            <person name="Li W."/>
            <person name="Lindquist E."/>
            <person name="Lopez-Garcia S."/>
            <person name="Luque E.M."/>
            <person name="Marcos A.T."/>
            <person name="Martin J."/>
            <person name="McCluskey K."/>
            <person name="Medina H.R."/>
            <person name="Miralles-Duran A."/>
            <person name="Miyazaki A."/>
            <person name="Munoz-Torres E."/>
            <person name="Oguiza J.A."/>
            <person name="Ohm R."/>
            <person name="Olmedo M."/>
            <person name="Orejas M."/>
            <person name="Ortiz-Castellanos L."/>
            <person name="Pisabarro A.G."/>
            <person name="Rodriguez-Romero J."/>
            <person name="Ruiz-Herrera J."/>
            <person name="Ruiz-Vazquez R."/>
            <person name="Sanz C."/>
            <person name="Schackwitz W."/>
            <person name="Schmutz J."/>
            <person name="Shahriari M."/>
            <person name="Shelest E."/>
            <person name="Silva-Franco F."/>
            <person name="Soanes D."/>
            <person name="Syed K."/>
            <person name="Tagua V.G."/>
            <person name="Talbot N.J."/>
            <person name="Thon M."/>
            <person name="De vries R.P."/>
            <person name="Wiebenga A."/>
            <person name="Yadav J.S."/>
            <person name="Braun E.L."/>
            <person name="Baker S."/>
            <person name="Garre V."/>
            <person name="Horwitz B."/>
            <person name="Torres-Martinez S."/>
            <person name="Idnurm A."/>
            <person name="Herrera-Estrella A."/>
            <person name="Gabaldon T."/>
            <person name="Grigoriev I.V."/>
        </authorList>
    </citation>
    <scope>NUCLEOTIDE SEQUENCE [LARGE SCALE GENOMIC DNA]</scope>
    <source>
        <strain evidence="3">NRRL 1555(-)</strain>
    </source>
</reference>
<keyword evidence="2" id="KW-0371">Homeobox</keyword>
<dbReference type="Proteomes" id="UP000077315">
    <property type="component" value="Unassembled WGS sequence"/>
</dbReference>
<accession>A0A162V4U1</accession>
<dbReference type="EMBL" id="KV440972">
    <property type="protein sequence ID" value="OAD79962.1"/>
    <property type="molecule type" value="Genomic_DNA"/>
</dbReference>
<dbReference type="GeneID" id="28991217"/>
<name>A0A162V4U1_PHYB8</name>
<organism evidence="2 3">
    <name type="scientific">Phycomyces blakesleeanus (strain ATCC 8743b / DSM 1359 / FGSC 10004 / NBRC 33097 / NRRL 1555)</name>
    <dbReference type="NCBI Taxonomy" id="763407"/>
    <lineage>
        <taxon>Eukaryota</taxon>
        <taxon>Fungi</taxon>
        <taxon>Fungi incertae sedis</taxon>
        <taxon>Mucoromycota</taxon>
        <taxon>Mucoromycotina</taxon>
        <taxon>Mucoromycetes</taxon>
        <taxon>Mucorales</taxon>
        <taxon>Phycomycetaceae</taxon>
        <taxon>Phycomyces</taxon>
    </lineage>
</organism>
<sequence length="192" mass="21827">MTLPSQNIPPQSSSSKNKTQRTPKKKNEAIPTTLPKRIVDLTIKREHKPVSEVAPMFGLPRSTVDSIKDSYRENGEVVVKQRGEEHSEYLIEILGEDCTLTLELMREKLYERFSDLQEKGIKFSGLYQQSMKNIGLTLKITKDVEERRNDPDAIEGRRKIVESLPGLGVAYVANCIFVDETGLYAYIIRQQG</sequence>
<feature type="compositionally biased region" description="Low complexity" evidence="1">
    <location>
        <begin position="1"/>
        <end position="17"/>
    </location>
</feature>
<proteinExistence type="predicted"/>
<evidence type="ECO:0000313" key="3">
    <source>
        <dbReference type="Proteomes" id="UP000077315"/>
    </source>
</evidence>
<gene>
    <name evidence="2" type="ORF">PHYBLDRAFT_139975</name>
</gene>
<dbReference type="SUPFAM" id="SSF46689">
    <property type="entry name" value="Homeodomain-like"/>
    <property type="match status" value="1"/>
</dbReference>
<dbReference type="GO" id="GO:0003677">
    <property type="term" value="F:DNA binding"/>
    <property type="evidence" value="ECO:0007669"/>
    <property type="project" value="UniProtKB-KW"/>
</dbReference>
<keyword evidence="2" id="KW-0238">DNA-binding</keyword>
<dbReference type="RefSeq" id="XP_018298002.1">
    <property type="nucleotide sequence ID" value="XM_018430311.1"/>
</dbReference>
<dbReference type="STRING" id="763407.A0A162V4U1"/>
<dbReference type="AlphaFoldDB" id="A0A162V4U1"/>
<dbReference type="InParanoid" id="A0A162V4U1"/>
<dbReference type="OrthoDB" id="2282576at2759"/>
<protein>
    <submittedName>
        <fullName evidence="2">Homeodomain-like DNA binding domain-containing transcription factor</fullName>
    </submittedName>
</protein>
<evidence type="ECO:0000313" key="2">
    <source>
        <dbReference type="EMBL" id="OAD79962.1"/>
    </source>
</evidence>
<feature type="region of interest" description="Disordered" evidence="1">
    <location>
        <begin position="1"/>
        <end position="31"/>
    </location>
</feature>
<evidence type="ECO:0000256" key="1">
    <source>
        <dbReference type="SAM" id="MobiDB-lite"/>
    </source>
</evidence>
<dbReference type="VEuPathDB" id="FungiDB:PHYBLDRAFT_139975"/>
<dbReference type="InterPro" id="IPR009057">
    <property type="entry name" value="Homeodomain-like_sf"/>
</dbReference>